<reference evidence="2" key="1">
    <citation type="submission" date="2020-10" db="EMBL/GenBank/DDBJ databases">
        <authorList>
            <person name="Kikuchi T."/>
        </authorList>
    </citation>
    <scope>NUCLEOTIDE SEQUENCE</scope>
    <source>
        <strain evidence="2">NKZ352</strain>
    </source>
</reference>
<dbReference type="Gene3D" id="3.30.30.110">
    <property type="entry name" value="Antibacterial factor-related peptide"/>
    <property type="match status" value="1"/>
</dbReference>
<feature type="chain" id="PRO_5035757043" evidence="1">
    <location>
        <begin position="21"/>
        <end position="70"/>
    </location>
</feature>
<dbReference type="PROSITE" id="PS51257">
    <property type="entry name" value="PROKAR_LIPOPROTEIN"/>
    <property type="match status" value="1"/>
</dbReference>
<evidence type="ECO:0000256" key="1">
    <source>
        <dbReference type="SAM" id="SignalP"/>
    </source>
</evidence>
<dbReference type="Pfam" id="PF16839">
    <property type="entry name" value="Antimicrobial25"/>
    <property type="match status" value="1"/>
</dbReference>
<accession>A0A8S1H394</accession>
<dbReference type="EMBL" id="CAJGYM010000014">
    <property type="protein sequence ID" value="CAD6190169.1"/>
    <property type="molecule type" value="Genomic_DNA"/>
</dbReference>
<dbReference type="Proteomes" id="UP000835052">
    <property type="component" value="Unassembled WGS sequence"/>
</dbReference>
<keyword evidence="3" id="KW-1185">Reference proteome</keyword>
<evidence type="ECO:0000313" key="3">
    <source>
        <dbReference type="Proteomes" id="UP000835052"/>
    </source>
</evidence>
<keyword evidence="1" id="KW-0732">Signal</keyword>
<dbReference type="InterPro" id="IPR031770">
    <property type="entry name" value="Abf-1/2"/>
</dbReference>
<name>A0A8S1H394_9PELO</name>
<dbReference type="InterPro" id="IPR038204">
    <property type="entry name" value="Abf-1/2_sf"/>
</dbReference>
<proteinExistence type="predicted"/>
<evidence type="ECO:0000313" key="2">
    <source>
        <dbReference type="EMBL" id="CAD6190169.1"/>
    </source>
</evidence>
<organism evidence="2 3">
    <name type="scientific">Caenorhabditis auriculariae</name>
    <dbReference type="NCBI Taxonomy" id="2777116"/>
    <lineage>
        <taxon>Eukaryota</taxon>
        <taxon>Metazoa</taxon>
        <taxon>Ecdysozoa</taxon>
        <taxon>Nematoda</taxon>
        <taxon>Chromadorea</taxon>
        <taxon>Rhabditida</taxon>
        <taxon>Rhabditina</taxon>
        <taxon>Rhabditomorpha</taxon>
        <taxon>Rhabditoidea</taxon>
        <taxon>Rhabditidae</taxon>
        <taxon>Peloderinae</taxon>
        <taxon>Caenorhabditis</taxon>
    </lineage>
</organism>
<protein>
    <submittedName>
        <fullName evidence="2">Uncharacterized protein</fullName>
    </submittedName>
</protein>
<dbReference type="AlphaFoldDB" id="A0A8S1H394"/>
<sequence>MASTRFVLLILVALVATSAAFSSCEAGRGACVASCIAQNCGTGYCEHRGGRATCVCSRCGQGGQNIPGGK</sequence>
<dbReference type="GO" id="GO:0098542">
    <property type="term" value="P:defense response to other organism"/>
    <property type="evidence" value="ECO:0007669"/>
    <property type="project" value="InterPro"/>
</dbReference>
<gene>
    <name evidence="2" type="ORF">CAUJ_LOCUS6088</name>
</gene>
<comment type="caution">
    <text evidence="2">The sequence shown here is derived from an EMBL/GenBank/DDBJ whole genome shotgun (WGS) entry which is preliminary data.</text>
</comment>
<feature type="signal peptide" evidence="1">
    <location>
        <begin position="1"/>
        <end position="20"/>
    </location>
</feature>